<reference evidence="5" key="2">
    <citation type="submission" date="2021-04" db="EMBL/GenBank/DDBJ databases">
        <authorList>
            <person name="Gilroy R."/>
        </authorList>
    </citation>
    <scope>NUCLEOTIDE SEQUENCE</scope>
    <source>
        <strain evidence="5">ChiBcec15-3976</strain>
    </source>
</reference>
<evidence type="ECO:0000256" key="3">
    <source>
        <dbReference type="PIRSR" id="PIRSR610905-1"/>
    </source>
</evidence>
<accession>A0A9D2RD49</accession>
<evidence type="ECO:0000313" key="5">
    <source>
        <dbReference type="EMBL" id="HJD41442.1"/>
    </source>
</evidence>
<dbReference type="EMBL" id="DWUU01000004">
    <property type="protein sequence ID" value="HJD41442.1"/>
    <property type="molecule type" value="Genomic_DNA"/>
</dbReference>
<feature type="binding site" evidence="4">
    <location>
        <position position="218"/>
    </location>
    <ligand>
        <name>substrate</name>
    </ligand>
</feature>
<dbReference type="AlphaFoldDB" id="A0A9D2RD49"/>
<dbReference type="SUPFAM" id="SSF48208">
    <property type="entry name" value="Six-hairpin glycosidases"/>
    <property type="match status" value="1"/>
</dbReference>
<gene>
    <name evidence="5" type="ORF">H9910_00310</name>
</gene>
<dbReference type="GO" id="GO:0000272">
    <property type="term" value="P:polysaccharide catabolic process"/>
    <property type="evidence" value="ECO:0007669"/>
    <property type="project" value="TreeGrafter"/>
</dbReference>
<dbReference type="PANTHER" id="PTHR36845">
    <property type="entry name" value="HYDROLASE, PUTATIVE (AFU_ORTHOLOGUE AFUA_7G05090)-RELATED"/>
    <property type="match status" value="1"/>
</dbReference>
<dbReference type="InterPro" id="IPR010905">
    <property type="entry name" value="Glyco_hydro_88"/>
</dbReference>
<name>A0A9D2RD49_9FIRM</name>
<organism evidence="5 6">
    <name type="scientific">Candidatus Mediterraneibacter quadrami</name>
    <dbReference type="NCBI Taxonomy" id="2838684"/>
    <lineage>
        <taxon>Bacteria</taxon>
        <taxon>Bacillati</taxon>
        <taxon>Bacillota</taxon>
        <taxon>Clostridia</taxon>
        <taxon>Lachnospirales</taxon>
        <taxon>Lachnospiraceae</taxon>
        <taxon>Mediterraneibacter</taxon>
    </lineage>
</organism>
<dbReference type="Proteomes" id="UP000823909">
    <property type="component" value="Unassembled WGS sequence"/>
</dbReference>
<feature type="binding site" evidence="4">
    <location>
        <position position="236"/>
    </location>
    <ligand>
        <name>substrate</name>
    </ligand>
</feature>
<feature type="active site" description="Nucleophile" evidence="3">
    <location>
        <position position="100"/>
    </location>
</feature>
<reference evidence="5" key="1">
    <citation type="journal article" date="2021" name="PeerJ">
        <title>Extensive microbial diversity within the chicken gut microbiome revealed by metagenomics and culture.</title>
        <authorList>
            <person name="Gilroy R."/>
            <person name="Ravi A."/>
            <person name="Getino M."/>
            <person name="Pursley I."/>
            <person name="Horton D.L."/>
            <person name="Alikhan N.F."/>
            <person name="Baker D."/>
            <person name="Gharbi K."/>
            <person name="Hall N."/>
            <person name="Watson M."/>
            <person name="Adriaenssens E.M."/>
            <person name="Foster-Nyarko E."/>
            <person name="Jarju S."/>
            <person name="Secka A."/>
            <person name="Antonio M."/>
            <person name="Oren A."/>
            <person name="Chaudhuri R.R."/>
            <person name="La Ragione R."/>
            <person name="Hildebrand F."/>
            <person name="Pallen M.J."/>
        </authorList>
    </citation>
    <scope>NUCLEOTIDE SEQUENCE</scope>
    <source>
        <strain evidence="5">ChiBcec15-3976</strain>
    </source>
</reference>
<dbReference type="GO" id="GO:0052757">
    <property type="term" value="F:chondroitin hydrolase activity"/>
    <property type="evidence" value="ECO:0007669"/>
    <property type="project" value="TreeGrafter"/>
</dbReference>
<dbReference type="PANTHER" id="PTHR36845:SF1">
    <property type="entry name" value="HYDROLASE, PUTATIVE (AFU_ORTHOLOGUE AFUA_7G05090)-RELATED"/>
    <property type="match status" value="1"/>
</dbReference>
<dbReference type="InterPro" id="IPR052369">
    <property type="entry name" value="UG_Glycosaminoglycan_Hydrolase"/>
</dbReference>
<keyword evidence="1 5" id="KW-0378">Hydrolase</keyword>
<feature type="binding site" evidence="4">
    <location>
        <position position="232"/>
    </location>
    <ligand>
        <name>substrate</name>
    </ligand>
</feature>
<dbReference type="Gene3D" id="1.50.10.10">
    <property type="match status" value="1"/>
</dbReference>
<dbReference type="InterPro" id="IPR008928">
    <property type="entry name" value="6-hairpin_glycosidase_sf"/>
</dbReference>
<feature type="binding site" evidence="4">
    <location>
        <position position="160"/>
    </location>
    <ligand>
        <name>substrate</name>
    </ligand>
</feature>
<feature type="binding site" evidence="4">
    <location>
        <position position="100"/>
    </location>
    <ligand>
        <name>substrate</name>
    </ligand>
</feature>
<feature type="binding site" evidence="4">
    <location>
        <position position="220"/>
    </location>
    <ligand>
        <name>substrate</name>
    </ligand>
</feature>
<dbReference type="Pfam" id="PF07470">
    <property type="entry name" value="Glyco_hydro_88"/>
    <property type="match status" value="1"/>
</dbReference>
<protein>
    <submittedName>
        <fullName evidence="5">Glycoside hydrolase family 88 protein</fullName>
    </submittedName>
</protein>
<proteinExistence type="inferred from homology"/>
<dbReference type="InterPro" id="IPR012341">
    <property type="entry name" value="6hp_glycosidase-like_sf"/>
</dbReference>
<feature type="active site" description="Proton donor" evidence="3">
    <location>
        <position position="160"/>
    </location>
</feature>
<comment type="caution">
    <text evidence="5">The sequence shown here is derived from an EMBL/GenBank/DDBJ whole genome shotgun (WGS) entry which is preliminary data.</text>
</comment>
<evidence type="ECO:0000313" key="6">
    <source>
        <dbReference type="Proteomes" id="UP000823909"/>
    </source>
</evidence>
<sequence length="375" mass="42993">MDQRIDRAEAPQWVAEELDRVCTVLEKDMKKFGDRFPSACAENGRYEVTENDDWTNGFWTGMLWMAYQYTGKEAFRRQACRNMESFEQRLDEHVVLDHHDIGFLYSLSVGAGYRITGDGHWKEVLIRAADVLLARYQEKGGFIQAWGKPGDPGEYRLIIDSLLNLPLLYRASELTGDPVYRECAQQHYKNVIGNIVREDYSTYHTFYFDPETGKPDHGATRQGFSDQSCWARGQAWAVLGMPLHARISGEGMDEEERTLYENVTAYFEDHLSSDGMPYWDLIFTDGSDQSRDSSALAAAACGMLEYGKKARGLEMLRTLKDLASTEHEADPEGLLLHGVYAYMEGKGVDEPDLWGDYFYMEALCRVCDPKWQPYW</sequence>
<evidence type="ECO:0000256" key="4">
    <source>
        <dbReference type="PIRSR" id="PIRSR610905-2"/>
    </source>
</evidence>
<evidence type="ECO:0000256" key="1">
    <source>
        <dbReference type="ARBA" id="ARBA00022801"/>
    </source>
</evidence>
<comment type="similarity">
    <text evidence="2">Belongs to the glycosyl hydrolase 88 family.</text>
</comment>
<evidence type="ECO:0000256" key="2">
    <source>
        <dbReference type="ARBA" id="ARBA00038358"/>
    </source>
</evidence>